<name>A0A484M7Q6_9ASTE</name>
<dbReference type="GO" id="GO:0005739">
    <property type="term" value="C:mitochondrion"/>
    <property type="evidence" value="ECO:0007669"/>
    <property type="project" value="UniProtKB-SubCell"/>
</dbReference>
<feature type="domain" description="Complex 1 LYR protein" evidence="3">
    <location>
        <begin position="17"/>
        <end position="73"/>
    </location>
</feature>
<evidence type="ECO:0000259" key="3">
    <source>
        <dbReference type="Pfam" id="PF05347"/>
    </source>
</evidence>
<evidence type="ECO:0000256" key="2">
    <source>
        <dbReference type="ARBA" id="ARBA00023128"/>
    </source>
</evidence>
<dbReference type="Proteomes" id="UP000595140">
    <property type="component" value="Unassembled WGS sequence"/>
</dbReference>
<dbReference type="EMBL" id="OOIL02002808">
    <property type="protein sequence ID" value="VFQ84615.1"/>
    <property type="molecule type" value="Genomic_DNA"/>
</dbReference>
<dbReference type="PANTHER" id="PTHR13675">
    <property type="entry name" value="LYR MOTIF-CONTAINING PROTEIN 2"/>
    <property type="match status" value="1"/>
</dbReference>
<dbReference type="InterPro" id="IPR008011">
    <property type="entry name" value="Complex1_LYR_dom"/>
</dbReference>
<comment type="subcellular location">
    <subcellularLocation>
        <location evidence="1">Mitochondrion</location>
    </subcellularLocation>
</comment>
<gene>
    <name evidence="4" type="ORF">CCAM_LOCUS26391</name>
</gene>
<evidence type="ECO:0000313" key="5">
    <source>
        <dbReference type="Proteomes" id="UP000595140"/>
    </source>
</evidence>
<keyword evidence="2" id="KW-0496">Mitochondrion</keyword>
<dbReference type="PANTHER" id="PTHR13675:SF0">
    <property type="entry name" value="LYR MOTIF-CONTAINING PROTEIN 2"/>
    <property type="match status" value="1"/>
</dbReference>
<evidence type="ECO:0000313" key="4">
    <source>
        <dbReference type="EMBL" id="VFQ84615.1"/>
    </source>
</evidence>
<accession>A0A484M7Q6</accession>
<sequence length="90" mass="10827">MVVNRPLHLHDFLVRARVLKLYRYALRIARRAPPHSRVMFTAELSAVIRQEMENNRECDDRQRIRFLISQGFERAKRLDEMLHMQGAKRP</sequence>
<organism evidence="4 5">
    <name type="scientific">Cuscuta campestris</name>
    <dbReference type="NCBI Taxonomy" id="132261"/>
    <lineage>
        <taxon>Eukaryota</taxon>
        <taxon>Viridiplantae</taxon>
        <taxon>Streptophyta</taxon>
        <taxon>Embryophyta</taxon>
        <taxon>Tracheophyta</taxon>
        <taxon>Spermatophyta</taxon>
        <taxon>Magnoliopsida</taxon>
        <taxon>eudicotyledons</taxon>
        <taxon>Gunneridae</taxon>
        <taxon>Pentapetalae</taxon>
        <taxon>asterids</taxon>
        <taxon>lamiids</taxon>
        <taxon>Solanales</taxon>
        <taxon>Convolvulaceae</taxon>
        <taxon>Cuscuteae</taxon>
        <taxon>Cuscuta</taxon>
        <taxon>Cuscuta subgen. Grammica</taxon>
        <taxon>Cuscuta sect. Cleistogrammica</taxon>
    </lineage>
</organism>
<dbReference type="Pfam" id="PF05347">
    <property type="entry name" value="Complex1_LYR"/>
    <property type="match status" value="1"/>
</dbReference>
<dbReference type="AlphaFoldDB" id="A0A484M7Q6"/>
<evidence type="ECO:0000256" key="1">
    <source>
        <dbReference type="ARBA" id="ARBA00004173"/>
    </source>
</evidence>
<dbReference type="OrthoDB" id="74240at2759"/>
<protein>
    <recommendedName>
        <fullName evidence="3">Complex 1 LYR protein domain-containing protein</fullName>
    </recommendedName>
</protein>
<proteinExistence type="predicted"/>
<keyword evidence="5" id="KW-1185">Reference proteome</keyword>
<reference evidence="4 5" key="1">
    <citation type="submission" date="2018-04" db="EMBL/GenBank/DDBJ databases">
        <authorList>
            <person name="Vogel A."/>
        </authorList>
    </citation>
    <scope>NUCLEOTIDE SEQUENCE [LARGE SCALE GENOMIC DNA]</scope>
</reference>